<dbReference type="InterPro" id="IPR002869">
    <property type="entry name" value="Pyrv_flavodox_OxRed_cen"/>
</dbReference>
<comment type="caution">
    <text evidence="3">The sequence shown here is derived from an EMBL/GenBank/DDBJ whole genome shotgun (WGS) entry which is preliminary data.</text>
</comment>
<evidence type="ECO:0000259" key="2">
    <source>
        <dbReference type="Pfam" id="PF01558"/>
    </source>
</evidence>
<feature type="domain" description="Pyruvate/ketoisovalerate oxidoreductase catalytic" evidence="2">
    <location>
        <begin position="13"/>
        <end position="187"/>
    </location>
</feature>
<dbReference type="PANTHER" id="PTHR43366">
    <property type="entry name" value="PYRUVATE SYNTHASE SUBUNIT PORC"/>
    <property type="match status" value="1"/>
</dbReference>
<dbReference type="AlphaFoldDB" id="A0A1F4RF22"/>
<dbReference type="InterPro" id="IPR051626">
    <property type="entry name" value="Oxidoreductase_gamma_subunit"/>
</dbReference>
<accession>A0A1F4RF22</accession>
<dbReference type="Pfam" id="PF01558">
    <property type="entry name" value="POR"/>
    <property type="match status" value="1"/>
</dbReference>
<protein>
    <submittedName>
        <fullName evidence="3">Pyruvate synthase</fullName>
    </submittedName>
</protein>
<dbReference type="GO" id="GO:0016625">
    <property type="term" value="F:oxidoreductase activity, acting on the aldehyde or oxo group of donors, iron-sulfur protein as acceptor"/>
    <property type="evidence" value="ECO:0007669"/>
    <property type="project" value="InterPro"/>
</dbReference>
<gene>
    <name evidence="3" type="ORF">A3H38_00580</name>
</gene>
<organism evidence="3 4">
    <name type="scientific">candidate division WOR-1 bacterium RIFCSPLOWO2_02_FULL_46_20</name>
    <dbReference type="NCBI Taxonomy" id="1802567"/>
    <lineage>
        <taxon>Bacteria</taxon>
        <taxon>Bacillati</taxon>
        <taxon>Saganbacteria</taxon>
    </lineage>
</organism>
<dbReference type="EMBL" id="METP01000015">
    <property type="protein sequence ID" value="OGC06785.1"/>
    <property type="molecule type" value="Genomic_DNA"/>
</dbReference>
<keyword evidence="3" id="KW-0670">Pyruvate</keyword>
<dbReference type="Proteomes" id="UP000176938">
    <property type="component" value="Unassembled WGS sequence"/>
</dbReference>
<reference evidence="3 4" key="1">
    <citation type="journal article" date="2016" name="Nat. Commun.">
        <title>Thousands of microbial genomes shed light on interconnected biogeochemical processes in an aquifer system.</title>
        <authorList>
            <person name="Anantharaman K."/>
            <person name="Brown C.T."/>
            <person name="Hug L.A."/>
            <person name="Sharon I."/>
            <person name="Castelle C.J."/>
            <person name="Probst A.J."/>
            <person name="Thomas B.C."/>
            <person name="Singh A."/>
            <person name="Wilkins M.J."/>
            <person name="Karaoz U."/>
            <person name="Brodie E.L."/>
            <person name="Williams K.H."/>
            <person name="Hubbard S.S."/>
            <person name="Banfield J.F."/>
        </authorList>
    </citation>
    <scope>NUCLEOTIDE SEQUENCE [LARGE SCALE GENOMIC DNA]</scope>
</reference>
<evidence type="ECO:0000256" key="1">
    <source>
        <dbReference type="ARBA" id="ARBA00023002"/>
    </source>
</evidence>
<dbReference type="InterPro" id="IPR011894">
    <property type="entry name" value="PorC_KorC"/>
</dbReference>
<evidence type="ECO:0000313" key="4">
    <source>
        <dbReference type="Proteomes" id="UP000176938"/>
    </source>
</evidence>
<name>A0A1F4RF22_UNCSA</name>
<dbReference type="Gene3D" id="3.40.920.10">
    <property type="entry name" value="Pyruvate-ferredoxin oxidoreductase, PFOR, domain III"/>
    <property type="match status" value="1"/>
</dbReference>
<keyword evidence="1" id="KW-0560">Oxidoreductase</keyword>
<sequence>MDNLTEIRWHGRGGQGAKTAALLFADAAMSLGKNIQAFPEYGPERMGAPVQSFNRLSDQPITLHCGITSPRIVVVLDSTLMASVDVSQGLPADGSLIVNTSKTPQEIRKEIGLKGAKVFTVDASAIANEKIGRNIPNTPMLGALAKVSGLLDFAEMIKNTEDKLKKKFAHKPEIIRGNIEAIKAAYESVEGENG</sequence>
<dbReference type="PANTHER" id="PTHR43366:SF1">
    <property type="entry name" value="PYRUVATE SYNTHASE SUBUNIT PORC"/>
    <property type="match status" value="1"/>
</dbReference>
<dbReference type="SUPFAM" id="SSF53323">
    <property type="entry name" value="Pyruvate-ferredoxin oxidoreductase, PFOR, domain III"/>
    <property type="match status" value="1"/>
</dbReference>
<evidence type="ECO:0000313" key="3">
    <source>
        <dbReference type="EMBL" id="OGC06785.1"/>
    </source>
</evidence>
<dbReference type="NCBIfam" id="TIGR02175">
    <property type="entry name" value="PorC_KorC"/>
    <property type="match status" value="1"/>
</dbReference>
<proteinExistence type="predicted"/>
<dbReference type="InterPro" id="IPR019752">
    <property type="entry name" value="Pyrv/ketoisovalerate_OxRed_cat"/>
</dbReference>